<gene>
    <name evidence="2" type="ORF">ATO10_02930</name>
</gene>
<dbReference type="RefSeq" id="WP_051597908.1">
    <property type="nucleotide sequence ID" value="NZ_AQQY01000001.1"/>
</dbReference>
<comment type="caution">
    <text evidence="2">The sequence shown here is derived from an EMBL/GenBank/DDBJ whole genome shotgun (WGS) entry which is preliminary data.</text>
</comment>
<keyword evidence="3" id="KW-1185">Reference proteome</keyword>
<dbReference type="Proteomes" id="UP000024836">
    <property type="component" value="Unassembled WGS sequence"/>
</dbReference>
<dbReference type="InterPro" id="IPR037026">
    <property type="entry name" value="Vgr_OB-fold_dom_sf"/>
</dbReference>
<organism evidence="2 3">
    <name type="scientific">Actibacterium atlanticum</name>
    <dbReference type="NCBI Taxonomy" id="1461693"/>
    <lineage>
        <taxon>Bacteria</taxon>
        <taxon>Pseudomonadati</taxon>
        <taxon>Pseudomonadota</taxon>
        <taxon>Alphaproteobacteria</taxon>
        <taxon>Rhodobacterales</taxon>
        <taxon>Roseobacteraceae</taxon>
        <taxon>Actibacterium</taxon>
    </lineage>
</organism>
<evidence type="ECO:0000259" key="1">
    <source>
        <dbReference type="Pfam" id="PF04717"/>
    </source>
</evidence>
<dbReference type="Gene3D" id="2.40.50.230">
    <property type="entry name" value="Gp5 N-terminal domain"/>
    <property type="match status" value="1"/>
</dbReference>
<sequence length="171" mass="18755">MYSQAPPGSETPAPAGQKLFGKYTGYVEKNQDDERGGKLYVTVPDVLGPTKVWARPCLPYAGAGVGLFMMPEKGRAVWIEFEAGDPAYPIWTGCQWEKNEAPESDPKIKMIKTETMELRFSDADKELTLRFGNSVRVTLRDDAVTLEVSGGAKLEMSGNKVSLNGPHLEVT</sequence>
<dbReference type="eggNOG" id="COG3501">
    <property type="taxonomic scope" value="Bacteria"/>
</dbReference>
<dbReference type="STRING" id="1461693.ATO10_02930"/>
<dbReference type="InterPro" id="IPR006531">
    <property type="entry name" value="Gp5/Vgr_OB"/>
</dbReference>
<protein>
    <recommendedName>
        <fullName evidence="1">Gp5/Type VI secretion system Vgr protein OB-fold domain-containing protein</fullName>
    </recommendedName>
</protein>
<dbReference type="Pfam" id="PF04717">
    <property type="entry name" value="Phage_base_V"/>
    <property type="match status" value="1"/>
</dbReference>
<dbReference type="AlphaFoldDB" id="A0A058ZR32"/>
<accession>A0A058ZR32</accession>
<evidence type="ECO:0000313" key="2">
    <source>
        <dbReference type="EMBL" id="KCV83680.1"/>
    </source>
</evidence>
<proteinExistence type="predicted"/>
<evidence type="ECO:0000313" key="3">
    <source>
        <dbReference type="Proteomes" id="UP000024836"/>
    </source>
</evidence>
<dbReference type="PATRIC" id="fig|1461693.3.peg.607"/>
<name>A0A058ZR32_9RHOB</name>
<reference evidence="2 3" key="1">
    <citation type="submission" date="2013-04" db="EMBL/GenBank/DDBJ databases">
        <title>Shimia sp. 22II-S11-Z10 Genome Sequencing.</title>
        <authorList>
            <person name="Lai Q."/>
            <person name="Li G."/>
            <person name="Shao Z."/>
        </authorList>
    </citation>
    <scope>NUCLEOTIDE SEQUENCE [LARGE SCALE GENOMIC DNA]</scope>
    <source>
        <strain evidence="3">22II-S11-Z10</strain>
    </source>
</reference>
<dbReference type="SUPFAM" id="SSF69255">
    <property type="entry name" value="gp5 N-terminal domain-like"/>
    <property type="match status" value="1"/>
</dbReference>
<dbReference type="EMBL" id="AQQY01000001">
    <property type="protein sequence ID" value="KCV83680.1"/>
    <property type="molecule type" value="Genomic_DNA"/>
</dbReference>
<feature type="domain" description="Gp5/Type VI secretion system Vgr protein OB-fold" evidence="1">
    <location>
        <begin position="23"/>
        <end position="96"/>
    </location>
</feature>
<dbReference type="OrthoDB" id="9762420at2"/>